<dbReference type="InterPro" id="IPR029058">
    <property type="entry name" value="AB_hydrolase_fold"/>
</dbReference>
<dbReference type="GO" id="GO:0016787">
    <property type="term" value="F:hydrolase activity"/>
    <property type="evidence" value="ECO:0007669"/>
    <property type="project" value="UniProtKB-KW"/>
</dbReference>
<reference evidence="2 3" key="1">
    <citation type="submission" date="2021-03" db="EMBL/GenBank/DDBJ databases">
        <title>Paenibacillus artemisicola MWE-103 whole genome sequence.</title>
        <authorList>
            <person name="Ham Y.J."/>
        </authorList>
    </citation>
    <scope>NUCLEOTIDE SEQUENCE [LARGE SCALE GENOMIC DNA]</scope>
    <source>
        <strain evidence="2 3">MWE-103</strain>
    </source>
</reference>
<dbReference type="RefSeq" id="WP_208847949.1">
    <property type="nucleotide sequence ID" value="NZ_JAGGDJ010000007.1"/>
</dbReference>
<name>A0ABS3W9P2_9BACL</name>
<feature type="domain" description="AB hydrolase-1" evidence="1">
    <location>
        <begin position="14"/>
        <end position="234"/>
    </location>
</feature>
<dbReference type="Gene3D" id="3.40.50.1820">
    <property type="entry name" value="alpha/beta hydrolase"/>
    <property type="match status" value="1"/>
</dbReference>
<dbReference type="PANTHER" id="PTHR37017">
    <property type="entry name" value="AB HYDROLASE-1 DOMAIN-CONTAINING PROTEIN-RELATED"/>
    <property type="match status" value="1"/>
</dbReference>
<keyword evidence="2" id="KW-0378">Hydrolase</keyword>
<evidence type="ECO:0000259" key="1">
    <source>
        <dbReference type="Pfam" id="PF12697"/>
    </source>
</evidence>
<comment type="caution">
    <text evidence="2">The sequence shown here is derived from an EMBL/GenBank/DDBJ whole genome shotgun (WGS) entry which is preliminary data.</text>
</comment>
<dbReference type="InterPro" id="IPR000073">
    <property type="entry name" value="AB_hydrolase_1"/>
</dbReference>
<dbReference type="PANTHER" id="PTHR37017:SF11">
    <property type="entry name" value="ESTERASE_LIPASE_THIOESTERASE DOMAIN-CONTAINING PROTEIN"/>
    <property type="match status" value="1"/>
</dbReference>
<dbReference type="EMBL" id="JAGGDJ010000007">
    <property type="protein sequence ID" value="MBO7745040.1"/>
    <property type="molecule type" value="Genomic_DNA"/>
</dbReference>
<dbReference type="InterPro" id="IPR052897">
    <property type="entry name" value="Sec-Metab_Biosynth_Hydrolase"/>
</dbReference>
<dbReference type="Pfam" id="PF12697">
    <property type="entry name" value="Abhydrolase_6"/>
    <property type="match status" value="1"/>
</dbReference>
<evidence type="ECO:0000313" key="2">
    <source>
        <dbReference type="EMBL" id="MBO7745040.1"/>
    </source>
</evidence>
<proteinExistence type="predicted"/>
<dbReference type="Proteomes" id="UP000670947">
    <property type="component" value="Unassembled WGS sequence"/>
</dbReference>
<protein>
    <submittedName>
        <fullName evidence="2">Alpha/beta hydrolase</fullName>
    </submittedName>
</protein>
<organism evidence="2 3">
    <name type="scientific">Paenibacillus artemisiicola</name>
    <dbReference type="NCBI Taxonomy" id="1172618"/>
    <lineage>
        <taxon>Bacteria</taxon>
        <taxon>Bacillati</taxon>
        <taxon>Bacillota</taxon>
        <taxon>Bacilli</taxon>
        <taxon>Bacillales</taxon>
        <taxon>Paenibacillaceae</taxon>
        <taxon>Paenibacillus</taxon>
    </lineage>
</organism>
<accession>A0ABS3W9P2</accession>
<keyword evidence="3" id="KW-1185">Reference proteome</keyword>
<dbReference type="SUPFAM" id="SSF53474">
    <property type="entry name" value="alpha/beta-Hydrolases"/>
    <property type="match status" value="1"/>
</dbReference>
<gene>
    <name evidence="2" type="ORF">I8J29_12595</name>
</gene>
<sequence>MTSQEMRRNEEIGFLFVSGAGLRGSIWTEVTDGLEAPALAADYPLRDGPAAERLRLGLADYAAHVRKQAEAWRVRRMVVVAHSIGGVAALPAAAALAERGRLAGFAAVGAAIPREGGSWLSALPMPKRAAAAALMRLFGTKPPAAAIRAGLCGGLSEAQTEAVVDRFVPESRRLYTEPCRAAVPLVPSVYIKLTRDKEFDPRLQDRMIANLAPGRVAAMEAGHLPMLSDPEGLRAILNSFRAELAEAEL</sequence>
<evidence type="ECO:0000313" key="3">
    <source>
        <dbReference type="Proteomes" id="UP000670947"/>
    </source>
</evidence>